<comment type="caution">
    <text evidence="2">The sequence shown here is derived from an EMBL/GenBank/DDBJ whole genome shotgun (WGS) entry which is preliminary data.</text>
</comment>
<name>A0A498H2E9_9EURY</name>
<keyword evidence="3" id="KW-1185">Reference proteome</keyword>
<feature type="region of interest" description="Disordered" evidence="1">
    <location>
        <begin position="179"/>
        <end position="204"/>
    </location>
</feature>
<dbReference type="EMBL" id="LHQS01000002">
    <property type="protein sequence ID" value="RXE56415.1"/>
    <property type="molecule type" value="Genomic_DNA"/>
</dbReference>
<accession>A0A498H2E9</accession>
<gene>
    <name evidence="2" type="ORF">ABH15_10040</name>
</gene>
<sequence length="204" mass="23285">MRGFDKRSTDYGRFGYTNILDLERGEPNSDKSIRVVLLRDGSPITTFLPTKELTQQEVMAVHAFINRGRSDTLESVTDDTLESYAFQKPKNGTSKPKLSGLDYLEERLKPKEGGITEAVSTTTITAAQSRFKPVTVRKTYTLTVTEEYVLPMTDKTLSEFKRMREGDEKARITYQYLLERHTEEKKPDGTRTESTGDPHFEIMV</sequence>
<organism evidence="2 3">
    <name type="scientific">Methanoculleus taiwanensis</name>
    <dbReference type="NCBI Taxonomy" id="1550565"/>
    <lineage>
        <taxon>Archaea</taxon>
        <taxon>Methanobacteriati</taxon>
        <taxon>Methanobacteriota</taxon>
        <taxon>Stenosarchaea group</taxon>
        <taxon>Methanomicrobia</taxon>
        <taxon>Methanomicrobiales</taxon>
        <taxon>Methanomicrobiaceae</taxon>
        <taxon>Methanoculleus</taxon>
    </lineage>
</organism>
<evidence type="ECO:0000313" key="3">
    <source>
        <dbReference type="Proteomes" id="UP000290932"/>
    </source>
</evidence>
<dbReference type="AlphaFoldDB" id="A0A498H2E9"/>
<evidence type="ECO:0000313" key="2">
    <source>
        <dbReference type="EMBL" id="RXE56415.1"/>
    </source>
</evidence>
<dbReference type="Proteomes" id="UP000290932">
    <property type="component" value="Unassembled WGS sequence"/>
</dbReference>
<reference evidence="2 3" key="1">
    <citation type="journal article" date="2015" name="Int. J. Syst. Evol. Microbiol.">
        <title>Methanoculleus taiwanensis sp. nov., a methanogen isolated from deep marine sediment at the deformation front area near Taiwan.</title>
        <authorList>
            <person name="Weng C.Y."/>
            <person name="Chen S.C."/>
            <person name="Lai M.C."/>
            <person name="Wu S.Y."/>
            <person name="Lin S."/>
            <person name="Yang T.F."/>
            <person name="Chen P.C."/>
        </authorList>
    </citation>
    <scope>NUCLEOTIDE SEQUENCE [LARGE SCALE GENOMIC DNA]</scope>
    <source>
        <strain evidence="2 3">CYW4</strain>
    </source>
</reference>
<proteinExistence type="predicted"/>
<protein>
    <submittedName>
        <fullName evidence="2">Uncharacterized protein</fullName>
    </submittedName>
</protein>
<evidence type="ECO:0000256" key="1">
    <source>
        <dbReference type="SAM" id="MobiDB-lite"/>
    </source>
</evidence>